<dbReference type="Gene3D" id="3.40.50.11500">
    <property type="match status" value="1"/>
</dbReference>
<accession>A0ABN9KMX4</accession>
<sequence>MRSLMESPFPAPGKTIRVKTFLPGAGNEVIELRRPMDSRLEHVDFECLFRCLSVRQIIRIFASLLLERRVIFVAEKLSGPTPADDMAPKPSLIVETSHQTSSSLDCGLHSSSRLWDLGPLTTVQIFFSLAQALMVDLGSDRFIRQMDDEDALLPRKLQAALEQALERKGELIGQDSDSDTDEGDDTLIQNTDPKGDSTLIQNADPKGNGTLIQNADPKGDSTLIQNADPKGDSTLIQNAVGTLIQNADNTLIQHADGTGTFFLPIPDLRERETDRGRASDAACSVRGAPGITGASLARAEHGTR</sequence>
<name>A0ABN9KMX4_9NEOB</name>
<dbReference type="InterPro" id="IPR051942">
    <property type="entry name" value="DENN_domain_containing_2"/>
</dbReference>
<dbReference type="InterPro" id="IPR043153">
    <property type="entry name" value="DENN_C"/>
</dbReference>
<gene>
    <name evidence="4" type="ORF">RIMI_LOCUS281780</name>
</gene>
<organism evidence="4 5">
    <name type="scientific">Ranitomeya imitator</name>
    <name type="common">mimic poison frog</name>
    <dbReference type="NCBI Taxonomy" id="111125"/>
    <lineage>
        <taxon>Eukaryota</taxon>
        <taxon>Metazoa</taxon>
        <taxon>Chordata</taxon>
        <taxon>Craniata</taxon>
        <taxon>Vertebrata</taxon>
        <taxon>Euteleostomi</taxon>
        <taxon>Amphibia</taxon>
        <taxon>Batrachia</taxon>
        <taxon>Anura</taxon>
        <taxon>Neobatrachia</taxon>
        <taxon>Hyloidea</taxon>
        <taxon>Dendrobatidae</taxon>
        <taxon>Dendrobatinae</taxon>
        <taxon>Ranitomeya</taxon>
    </lineage>
</organism>
<dbReference type="PANTHER" id="PTHR15288:SF5">
    <property type="entry name" value="DENN DOMAIN-CONTAINING PROTEIN 2B"/>
    <property type="match status" value="1"/>
</dbReference>
<dbReference type="PANTHER" id="PTHR15288">
    <property type="entry name" value="DENN DOMAIN-CONTAINING PROTEIN 2"/>
    <property type="match status" value="1"/>
</dbReference>
<evidence type="ECO:0000259" key="3">
    <source>
        <dbReference type="PROSITE" id="PS50211"/>
    </source>
</evidence>
<feature type="compositionally biased region" description="Acidic residues" evidence="2">
    <location>
        <begin position="176"/>
        <end position="185"/>
    </location>
</feature>
<reference evidence="4" key="1">
    <citation type="submission" date="2023-07" db="EMBL/GenBank/DDBJ databases">
        <authorList>
            <person name="Stuckert A."/>
        </authorList>
    </citation>
    <scope>NUCLEOTIDE SEQUENCE</scope>
</reference>
<dbReference type="EMBL" id="CAUEEQ010000314">
    <property type="protein sequence ID" value="CAJ0916439.1"/>
    <property type="molecule type" value="Genomic_DNA"/>
</dbReference>
<dbReference type="Proteomes" id="UP001176940">
    <property type="component" value="Unassembled WGS sequence"/>
</dbReference>
<evidence type="ECO:0000313" key="4">
    <source>
        <dbReference type="EMBL" id="CAJ0916439.1"/>
    </source>
</evidence>
<dbReference type="Pfam" id="PF02141">
    <property type="entry name" value="DENN"/>
    <property type="match status" value="1"/>
</dbReference>
<evidence type="ECO:0000256" key="2">
    <source>
        <dbReference type="SAM" id="MobiDB-lite"/>
    </source>
</evidence>
<dbReference type="InterPro" id="IPR001194">
    <property type="entry name" value="cDENN_dom"/>
</dbReference>
<dbReference type="PROSITE" id="PS50211">
    <property type="entry name" value="DENN"/>
    <property type="match status" value="1"/>
</dbReference>
<dbReference type="InterPro" id="IPR037516">
    <property type="entry name" value="Tripartite_DENN"/>
</dbReference>
<protein>
    <recommendedName>
        <fullName evidence="3">UDENN domain-containing protein</fullName>
    </recommendedName>
</protein>
<feature type="domain" description="UDENN" evidence="3">
    <location>
        <begin position="1"/>
        <end position="304"/>
    </location>
</feature>
<proteinExistence type="predicted"/>
<keyword evidence="5" id="KW-1185">Reference proteome</keyword>
<evidence type="ECO:0000313" key="5">
    <source>
        <dbReference type="Proteomes" id="UP001176940"/>
    </source>
</evidence>
<evidence type="ECO:0000256" key="1">
    <source>
        <dbReference type="ARBA" id="ARBA00022658"/>
    </source>
</evidence>
<feature type="region of interest" description="Disordered" evidence="2">
    <location>
        <begin position="168"/>
        <end position="209"/>
    </location>
</feature>
<comment type="caution">
    <text evidence="4">The sequence shown here is derived from an EMBL/GenBank/DDBJ whole genome shotgun (WGS) entry which is preliminary data.</text>
</comment>
<keyword evidence="1" id="KW-0344">Guanine-nucleotide releasing factor</keyword>